<gene>
    <name evidence="2" type="ORF">ACI8B_210144</name>
</gene>
<sequence>MKIIYFFPLAIVAVCMLFVSRQYSINIGLIYGFWMSGFLFGMGFHEASEKLKARTKNSNN</sequence>
<feature type="transmembrane region" description="Helical" evidence="1">
    <location>
        <begin position="29"/>
        <end position="47"/>
    </location>
</feature>
<organism evidence="2 3">
    <name type="scientific">Acinetobacter proteolyticus</name>
    <dbReference type="NCBI Taxonomy" id="1776741"/>
    <lineage>
        <taxon>Bacteria</taxon>
        <taxon>Pseudomonadati</taxon>
        <taxon>Pseudomonadota</taxon>
        <taxon>Gammaproteobacteria</taxon>
        <taxon>Moraxellales</taxon>
        <taxon>Moraxellaceae</taxon>
        <taxon>Acinetobacter</taxon>
    </lineage>
</organism>
<name>A0A653K3F1_9GAMM</name>
<keyword evidence="1" id="KW-0472">Membrane</keyword>
<proteinExistence type="predicted"/>
<evidence type="ECO:0000313" key="3">
    <source>
        <dbReference type="Proteomes" id="UP000430404"/>
    </source>
</evidence>
<dbReference type="EMBL" id="CABWKZ010000014">
    <property type="protein sequence ID" value="VXA55353.1"/>
    <property type="molecule type" value="Genomic_DNA"/>
</dbReference>
<reference evidence="2 3" key="1">
    <citation type="submission" date="2019-10" db="EMBL/GenBank/DDBJ databases">
        <authorList>
            <person name="Karimi E."/>
        </authorList>
    </citation>
    <scope>NUCLEOTIDE SEQUENCE [LARGE SCALE GENOMIC DNA]</scope>
    <source>
        <strain evidence="2">Acinetobacter sp. 8BE</strain>
    </source>
</reference>
<feature type="transmembrane region" description="Helical" evidence="1">
    <location>
        <begin position="5"/>
        <end position="23"/>
    </location>
</feature>
<dbReference type="AlphaFoldDB" id="A0A653K3F1"/>
<protein>
    <submittedName>
        <fullName evidence="2">Uncharacterized protein</fullName>
    </submittedName>
</protein>
<keyword evidence="1" id="KW-0812">Transmembrane</keyword>
<keyword evidence="1" id="KW-1133">Transmembrane helix</keyword>
<accession>A0A653K3F1</accession>
<dbReference type="Proteomes" id="UP000430404">
    <property type="component" value="Unassembled WGS sequence"/>
</dbReference>
<evidence type="ECO:0000313" key="2">
    <source>
        <dbReference type="EMBL" id="VXA55353.1"/>
    </source>
</evidence>
<evidence type="ECO:0000256" key="1">
    <source>
        <dbReference type="SAM" id="Phobius"/>
    </source>
</evidence>